<keyword evidence="2" id="KW-1185">Reference proteome</keyword>
<reference evidence="1 2" key="1">
    <citation type="journal article" date="2022" name="Hortic Res">
        <title>A haplotype resolved chromosomal level avocado genome allows analysis of novel avocado genes.</title>
        <authorList>
            <person name="Nath O."/>
            <person name="Fletcher S.J."/>
            <person name="Hayward A."/>
            <person name="Shaw L.M."/>
            <person name="Masouleh A.K."/>
            <person name="Furtado A."/>
            <person name="Henry R.J."/>
            <person name="Mitter N."/>
        </authorList>
    </citation>
    <scope>NUCLEOTIDE SEQUENCE [LARGE SCALE GENOMIC DNA]</scope>
    <source>
        <strain evidence="2">cv. Hass</strain>
    </source>
</reference>
<gene>
    <name evidence="1" type="ORF">MRB53_004477</name>
</gene>
<proteinExistence type="predicted"/>
<name>A0ACC2MAJ4_PERAE</name>
<evidence type="ECO:0000313" key="2">
    <source>
        <dbReference type="Proteomes" id="UP001234297"/>
    </source>
</evidence>
<accession>A0ACC2MAJ4</accession>
<evidence type="ECO:0000313" key="1">
    <source>
        <dbReference type="EMBL" id="KAJ8642729.1"/>
    </source>
</evidence>
<protein>
    <submittedName>
        <fullName evidence="1">Uncharacterized protein</fullName>
    </submittedName>
</protein>
<organism evidence="1 2">
    <name type="scientific">Persea americana</name>
    <name type="common">Avocado</name>
    <dbReference type="NCBI Taxonomy" id="3435"/>
    <lineage>
        <taxon>Eukaryota</taxon>
        <taxon>Viridiplantae</taxon>
        <taxon>Streptophyta</taxon>
        <taxon>Embryophyta</taxon>
        <taxon>Tracheophyta</taxon>
        <taxon>Spermatophyta</taxon>
        <taxon>Magnoliopsida</taxon>
        <taxon>Magnoliidae</taxon>
        <taxon>Laurales</taxon>
        <taxon>Lauraceae</taxon>
        <taxon>Persea</taxon>
    </lineage>
</organism>
<dbReference type="EMBL" id="CM056810">
    <property type="protein sequence ID" value="KAJ8642729.1"/>
    <property type="molecule type" value="Genomic_DNA"/>
</dbReference>
<dbReference type="Proteomes" id="UP001234297">
    <property type="component" value="Chromosome 2"/>
</dbReference>
<sequence>MVDPIITYYGKGHLTRFLADPEVPLDIIPVDMVVNAMLAAMAKHSARMEETQIYHITSSVTNPILRQDLCGYFFEVFEAFPYIDNNGKPVHVQPMKFFSSEDELLSDIWANAIHRRGEASVAGLAEKPSQRVERKWKILEEHVKRLSNVYQAYCFFGGR</sequence>
<comment type="caution">
    <text evidence="1">The sequence shown here is derived from an EMBL/GenBank/DDBJ whole genome shotgun (WGS) entry which is preliminary data.</text>
</comment>